<feature type="region of interest" description="Disordered" evidence="5">
    <location>
        <begin position="322"/>
        <end position="425"/>
    </location>
</feature>
<keyword evidence="6" id="KW-1133">Transmembrane helix</keyword>
<dbReference type="Gene3D" id="3.30.40.10">
    <property type="entry name" value="Zinc/RING finger domain, C3HC4 (zinc finger)"/>
    <property type="match status" value="1"/>
</dbReference>
<dbReference type="PANTHER" id="PTHR10782:SF4">
    <property type="entry name" value="TONALLI, ISOFORM E"/>
    <property type="match status" value="1"/>
</dbReference>
<keyword evidence="6" id="KW-0472">Membrane</keyword>
<keyword evidence="6" id="KW-0812">Transmembrane</keyword>
<dbReference type="PROSITE" id="PS51044">
    <property type="entry name" value="ZF_SP_RING"/>
    <property type="match status" value="1"/>
</dbReference>
<keyword evidence="1" id="KW-0479">Metal-binding</keyword>
<accession>A0A9P1CA16</accession>
<dbReference type="PANTHER" id="PTHR10782">
    <property type="entry name" value="ZINC FINGER MIZ DOMAIN-CONTAINING PROTEIN"/>
    <property type="match status" value="1"/>
</dbReference>
<proteinExistence type="predicted"/>
<keyword evidence="3" id="KW-0862">Zinc</keyword>
<feature type="transmembrane region" description="Helical" evidence="6">
    <location>
        <begin position="709"/>
        <end position="730"/>
    </location>
</feature>
<dbReference type="Proteomes" id="UP001152797">
    <property type="component" value="Unassembled WGS sequence"/>
</dbReference>
<dbReference type="EMBL" id="CAMXCT030001202">
    <property type="protein sequence ID" value="CAL4775116.1"/>
    <property type="molecule type" value="Genomic_DNA"/>
</dbReference>
<dbReference type="InterPro" id="IPR004181">
    <property type="entry name" value="Znf_MIZ"/>
</dbReference>
<dbReference type="GO" id="GO:0061665">
    <property type="term" value="F:SUMO ligase activity"/>
    <property type="evidence" value="ECO:0007669"/>
    <property type="project" value="TreeGrafter"/>
</dbReference>
<dbReference type="CDD" id="cd16650">
    <property type="entry name" value="SP-RING_PIAS-like"/>
    <property type="match status" value="1"/>
</dbReference>
<feature type="transmembrane region" description="Helical" evidence="6">
    <location>
        <begin position="630"/>
        <end position="655"/>
    </location>
</feature>
<gene>
    <name evidence="8" type="ORF">C1SCF055_LOCUS15049</name>
</gene>
<dbReference type="InterPro" id="IPR013083">
    <property type="entry name" value="Znf_RING/FYVE/PHD"/>
</dbReference>
<dbReference type="GO" id="GO:0016874">
    <property type="term" value="F:ligase activity"/>
    <property type="evidence" value="ECO:0007669"/>
    <property type="project" value="UniProtKB-KW"/>
</dbReference>
<keyword evidence="10" id="KW-1185">Reference proteome</keyword>
<dbReference type="OrthoDB" id="28127at2759"/>
<evidence type="ECO:0000313" key="10">
    <source>
        <dbReference type="Proteomes" id="UP001152797"/>
    </source>
</evidence>
<feature type="transmembrane region" description="Helical" evidence="6">
    <location>
        <begin position="569"/>
        <end position="591"/>
    </location>
</feature>
<dbReference type="GO" id="GO:0000785">
    <property type="term" value="C:chromatin"/>
    <property type="evidence" value="ECO:0007669"/>
    <property type="project" value="TreeGrafter"/>
</dbReference>
<dbReference type="GO" id="GO:0016925">
    <property type="term" value="P:protein sumoylation"/>
    <property type="evidence" value="ECO:0007669"/>
    <property type="project" value="TreeGrafter"/>
</dbReference>
<feature type="transmembrane region" description="Helical" evidence="6">
    <location>
        <begin position="881"/>
        <end position="899"/>
    </location>
</feature>
<protein>
    <submittedName>
        <fullName evidence="9">E3 SUMO-protein ligase pli1</fullName>
    </submittedName>
</protein>
<keyword evidence="2 4" id="KW-0863">Zinc-finger</keyword>
<keyword evidence="9" id="KW-0436">Ligase</keyword>
<evidence type="ECO:0000256" key="6">
    <source>
        <dbReference type="SAM" id="Phobius"/>
    </source>
</evidence>
<evidence type="ECO:0000256" key="1">
    <source>
        <dbReference type="ARBA" id="ARBA00022723"/>
    </source>
</evidence>
<comment type="caution">
    <text evidence="8">The sequence shown here is derived from an EMBL/GenBank/DDBJ whole genome shotgun (WGS) entry which is preliminary data.</text>
</comment>
<dbReference type="EMBL" id="CAMXCT020001202">
    <property type="protein sequence ID" value="CAL1141179.1"/>
    <property type="molecule type" value="Genomic_DNA"/>
</dbReference>
<evidence type="ECO:0000256" key="5">
    <source>
        <dbReference type="SAM" id="MobiDB-lite"/>
    </source>
</evidence>
<feature type="domain" description="SP-RING-type" evidence="7">
    <location>
        <begin position="224"/>
        <end position="314"/>
    </location>
</feature>
<organism evidence="8">
    <name type="scientific">Cladocopium goreaui</name>
    <dbReference type="NCBI Taxonomy" id="2562237"/>
    <lineage>
        <taxon>Eukaryota</taxon>
        <taxon>Sar</taxon>
        <taxon>Alveolata</taxon>
        <taxon>Dinophyceae</taxon>
        <taxon>Suessiales</taxon>
        <taxon>Symbiodiniaceae</taxon>
        <taxon>Cladocopium</taxon>
    </lineage>
</organism>
<evidence type="ECO:0000313" key="8">
    <source>
        <dbReference type="EMBL" id="CAI3987804.1"/>
    </source>
</evidence>
<sequence>MQCNGEEEDKEELGNLRDIEGVSPEGTPCTLCRRPLQPLEQRLRHLPERPLCNACCFREMDPFKPVRELEHVMFMAVLPGRQLTFDLEVADLRQWRKDGFEVELRGLRRRRVSESQGLQQVWPSFLSVEVNGHEVFTTKVPLRGHKRRDVPQSLSANLRRGSNTVEITAEDERRRDYMLAVVRTFPVRPKDLAPLVPEDGYQECLHRIQMLLQESVAQGKAHHGVDGVERVGDERLKLQCPVTLMRPSTAVRGVDCRHFQCMDLDPYLISNYRMKAFNSRWRCPLCSLDLRPKDLRIDSFVQMLLKETEPEVEEVLLFPDGTWEKGAPVPQTRTPSSSPSPQPPARPLAQAKGPGRRARPRPKASGVTAPRGRKRRKGLLPIGVLPVAGPAPPPKRRRRLRDDRSNGTALANHQRSEALARRRSPARAPIALRPVRRVPVAQRRAAVIAAGPNKSVGVDSDASPEMVSDSDAEPVEDFGFRRRDSCNNHRDLQADHQQQISRLTRDMIALRWQLLLLLLVGTTGDEISVVVSKKVFEKRFQGHSYDKWRDFVKAAGEQDNPGGEARLKAGFTLLFAASATVTVGTIIHYVIGKEFAAPCTAWVVILILLMYAAAVFVYCMATYADPAQRVVTNLLFGLVPWCVSCASYLVAVQLVDACRGLRNMTHEPIAEAPEPEPPQSIAWLTGGRRSSSVQDLQLSLEDFSCDLRFGLLLAVLPSLGISIWFTRSYATGFTGVGTFFDVLALCLFVDVWRLVMHTSLLLAPSWTFPKRLSQDNADVPGLFKLTFLLCVAWLVALVLMKRHATGVGFTDPIKIHVLACLASYVFFFVSLVLAMHYNAAIFKERLNFQPNALTATFLCMVWAIAACMLLTATIFNATEPNTIGILAMVASILHAASTFSDSVPGCIAMMVASTVMTSMFVLFSVHYAAEVRDAIG</sequence>
<evidence type="ECO:0000256" key="2">
    <source>
        <dbReference type="ARBA" id="ARBA00022771"/>
    </source>
</evidence>
<reference evidence="9 10" key="2">
    <citation type="submission" date="2024-05" db="EMBL/GenBank/DDBJ databases">
        <authorList>
            <person name="Chen Y."/>
            <person name="Shah S."/>
            <person name="Dougan E. K."/>
            <person name="Thang M."/>
            <person name="Chan C."/>
        </authorList>
    </citation>
    <scope>NUCLEOTIDE SEQUENCE [LARGE SCALE GENOMIC DNA]</scope>
</reference>
<dbReference type="EMBL" id="CAMXCT010001202">
    <property type="protein sequence ID" value="CAI3987804.1"/>
    <property type="molecule type" value="Genomic_DNA"/>
</dbReference>
<reference evidence="8" key="1">
    <citation type="submission" date="2022-10" db="EMBL/GenBank/DDBJ databases">
        <authorList>
            <person name="Chen Y."/>
            <person name="Dougan E. K."/>
            <person name="Chan C."/>
            <person name="Rhodes N."/>
            <person name="Thang M."/>
        </authorList>
    </citation>
    <scope>NUCLEOTIDE SEQUENCE</scope>
</reference>
<feature type="transmembrane region" description="Helical" evidence="6">
    <location>
        <begin position="782"/>
        <end position="800"/>
    </location>
</feature>
<feature type="transmembrane region" description="Helical" evidence="6">
    <location>
        <begin position="815"/>
        <end position="840"/>
    </location>
</feature>
<feature type="transmembrane region" description="Helical" evidence="6">
    <location>
        <begin position="742"/>
        <end position="762"/>
    </location>
</feature>
<evidence type="ECO:0000313" key="9">
    <source>
        <dbReference type="EMBL" id="CAL4775116.1"/>
    </source>
</evidence>
<name>A0A9P1CA16_9DINO</name>
<feature type="transmembrane region" description="Helical" evidence="6">
    <location>
        <begin position="603"/>
        <end position="624"/>
    </location>
</feature>
<evidence type="ECO:0000259" key="7">
    <source>
        <dbReference type="PROSITE" id="PS51044"/>
    </source>
</evidence>
<feature type="transmembrane region" description="Helical" evidence="6">
    <location>
        <begin position="906"/>
        <end position="929"/>
    </location>
</feature>
<dbReference type="GO" id="GO:0008270">
    <property type="term" value="F:zinc ion binding"/>
    <property type="evidence" value="ECO:0007669"/>
    <property type="project" value="UniProtKB-KW"/>
</dbReference>
<feature type="transmembrane region" description="Helical" evidence="6">
    <location>
        <begin position="852"/>
        <end position="875"/>
    </location>
</feature>
<feature type="compositionally biased region" description="Low complexity" evidence="5">
    <location>
        <begin position="328"/>
        <end position="337"/>
    </location>
</feature>
<evidence type="ECO:0000256" key="4">
    <source>
        <dbReference type="PROSITE-ProRule" id="PRU00452"/>
    </source>
</evidence>
<dbReference type="AlphaFoldDB" id="A0A9P1CA16"/>
<evidence type="ECO:0000256" key="3">
    <source>
        <dbReference type="ARBA" id="ARBA00022833"/>
    </source>
</evidence>
<dbReference type="Pfam" id="PF02891">
    <property type="entry name" value="zf-MIZ"/>
    <property type="match status" value="1"/>
</dbReference>